<dbReference type="Proteomes" id="UP000823633">
    <property type="component" value="Unassembled WGS sequence"/>
</dbReference>
<dbReference type="AlphaFoldDB" id="A0A9D9H600"/>
<reference evidence="5" key="2">
    <citation type="journal article" date="2021" name="PeerJ">
        <title>Extensive microbial diversity within the chicken gut microbiome revealed by metagenomics and culture.</title>
        <authorList>
            <person name="Gilroy R."/>
            <person name="Ravi A."/>
            <person name="Getino M."/>
            <person name="Pursley I."/>
            <person name="Horton D.L."/>
            <person name="Alikhan N.F."/>
            <person name="Baker D."/>
            <person name="Gharbi K."/>
            <person name="Hall N."/>
            <person name="Watson M."/>
            <person name="Adriaenssens E.M."/>
            <person name="Foster-Nyarko E."/>
            <person name="Jarju S."/>
            <person name="Secka A."/>
            <person name="Antonio M."/>
            <person name="Oren A."/>
            <person name="Chaudhuri R.R."/>
            <person name="La Ragione R."/>
            <person name="Hildebrand F."/>
            <person name="Pallen M.J."/>
        </authorList>
    </citation>
    <scope>NUCLEOTIDE SEQUENCE</scope>
    <source>
        <strain evidence="5">11167</strain>
    </source>
</reference>
<name>A0A9D9H600_9SPIR</name>
<feature type="signal peptide" evidence="2">
    <location>
        <begin position="1"/>
        <end position="21"/>
    </location>
</feature>
<gene>
    <name evidence="5" type="ORF">IAC42_01115</name>
</gene>
<comment type="caution">
    <text evidence="5">The sequence shown here is derived from an EMBL/GenBank/DDBJ whole genome shotgun (WGS) entry which is preliminary data.</text>
</comment>
<dbReference type="EMBL" id="JADIMU010000009">
    <property type="protein sequence ID" value="MBO8442350.1"/>
    <property type="molecule type" value="Genomic_DNA"/>
</dbReference>
<sequence length="609" mass="67443">MSTKKAFLVILVLVLCQLLCAESFDIVRADFDISVSEGGLLSVIENLTLDYHEASHGFYRDIPLDGADIDIVSVSEDWQESRWADSHSSYVSLRIGSPDVLVEGVHDYTIVYNLQLPRDSADGFDEVYIDLWTTGDYTVDNIIFSLAFPSDIDPNRVWATTGAYGSTTPLETVVDEGRIVKGHLKHLGPDSSLSLRVELPDGYFAFRDWTVPAFVTSLAVTVGLIALLGFLYNKYGRDSEPVSVVTFNPPHDLSPLEVGYLFDSSDDSRDYVAMLYYWADKGLLTIEEGEDGSFTLHKKGELDSSAPDYEAALFQAFFRKGDDVALEETNIYSDVVDKVSPRLRLHFEKGGCALYDRKASRVRVLAFAITALYAALMAACSEINDLSYGLFSLMCLGFQFLLCFLCFWTLTRKIPSRTQYVVSYSLATFITLASATLQAGISTSAGLTGLLVRMMALVVATGLTVLCALSTFMSRRSPYAQQVLGEILGYRDFLEKVEVDKLRTMIDEDPDYFYHNLSYAIVLDLEEKWARKAEDCVLRPASWYSGPVDIESFYFYHRLYHSMNDSFVSHCYVPPQGRGVGSFGGHSPGSFGSSGFSGGGIGGGGARSW</sequence>
<dbReference type="InterPro" id="IPR048389">
    <property type="entry name" value="YciQ-like_C"/>
</dbReference>
<feature type="domain" description="Predicted membrane protein YciQ-like C-terminal" evidence="4">
    <location>
        <begin position="248"/>
        <end position="532"/>
    </location>
</feature>
<accession>A0A9D9H600</accession>
<evidence type="ECO:0000259" key="4">
    <source>
        <dbReference type="Pfam" id="PF20990"/>
    </source>
</evidence>
<keyword evidence="1" id="KW-0472">Membrane</keyword>
<keyword evidence="1" id="KW-0812">Transmembrane</keyword>
<reference evidence="5" key="1">
    <citation type="submission" date="2020-10" db="EMBL/GenBank/DDBJ databases">
        <authorList>
            <person name="Gilroy R."/>
        </authorList>
    </citation>
    <scope>NUCLEOTIDE SEQUENCE</scope>
    <source>
        <strain evidence="5">11167</strain>
    </source>
</reference>
<keyword evidence="1" id="KW-1133">Transmembrane helix</keyword>
<feature type="transmembrane region" description="Helical" evidence="1">
    <location>
        <begin position="447"/>
        <end position="469"/>
    </location>
</feature>
<evidence type="ECO:0000313" key="6">
    <source>
        <dbReference type="Proteomes" id="UP000823633"/>
    </source>
</evidence>
<feature type="transmembrane region" description="Helical" evidence="1">
    <location>
        <begin position="422"/>
        <end position="441"/>
    </location>
</feature>
<organism evidence="5 6">
    <name type="scientific">Candidatus Aphodenecus pullistercoris</name>
    <dbReference type="NCBI Taxonomy" id="2840669"/>
    <lineage>
        <taxon>Bacteria</taxon>
        <taxon>Pseudomonadati</taxon>
        <taxon>Spirochaetota</taxon>
        <taxon>Spirochaetia</taxon>
        <taxon>Spirochaetales</taxon>
        <taxon>Candidatus Aphodenecus</taxon>
    </lineage>
</organism>
<feature type="transmembrane region" description="Helical" evidence="1">
    <location>
        <begin position="390"/>
        <end position="410"/>
    </location>
</feature>
<feature type="domain" description="DUF2207" evidence="3">
    <location>
        <begin position="26"/>
        <end position="197"/>
    </location>
</feature>
<evidence type="ECO:0000259" key="3">
    <source>
        <dbReference type="Pfam" id="PF09972"/>
    </source>
</evidence>
<keyword evidence="2" id="KW-0732">Signal</keyword>
<dbReference type="Pfam" id="PF20990">
    <property type="entry name" value="DUF2207_C"/>
    <property type="match status" value="1"/>
</dbReference>
<evidence type="ECO:0000313" key="5">
    <source>
        <dbReference type="EMBL" id="MBO8442350.1"/>
    </source>
</evidence>
<feature type="transmembrane region" description="Helical" evidence="1">
    <location>
        <begin position="209"/>
        <end position="232"/>
    </location>
</feature>
<evidence type="ECO:0000256" key="1">
    <source>
        <dbReference type="SAM" id="Phobius"/>
    </source>
</evidence>
<proteinExistence type="predicted"/>
<dbReference type="InterPro" id="IPR018702">
    <property type="entry name" value="DUF2207"/>
</dbReference>
<evidence type="ECO:0000256" key="2">
    <source>
        <dbReference type="SAM" id="SignalP"/>
    </source>
</evidence>
<feature type="transmembrane region" description="Helical" evidence="1">
    <location>
        <begin position="364"/>
        <end position="384"/>
    </location>
</feature>
<feature type="chain" id="PRO_5038585180" evidence="2">
    <location>
        <begin position="22"/>
        <end position="609"/>
    </location>
</feature>
<protein>
    <submittedName>
        <fullName evidence="5">DUF2207 domain-containing protein</fullName>
    </submittedName>
</protein>
<dbReference type="Pfam" id="PF09972">
    <property type="entry name" value="DUF2207"/>
    <property type="match status" value="1"/>
</dbReference>